<comment type="catalytic activity">
    <reaction evidence="7 8">
        <text>5-phospho-alpha-D-ribose 1-diphosphate + nicotinate + ATP + H2O = nicotinate beta-D-ribonucleotide + ADP + phosphate + diphosphate</text>
        <dbReference type="Rhea" id="RHEA:36163"/>
        <dbReference type="ChEBI" id="CHEBI:15377"/>
        <dbReference type="ChEBI" id="CHEBI:30616"/>
        <dbReference type="ChEBI" id="CHEBI:32544"/>
        <dbReference type="ChEBI" id="CHEBI:33019"/>
        <dbReference type="ChEBI" id="CHEBI:43474"/>
        <dbReference type="ChEBI" id="CHEBI:57502"/>
        <dbReference type="ChEBI" id="CHEBI:58017"/>
        <dbReference type="ChEBI" id="CHEBI:456216"/>
        <dbReference type="EC" id="6.3.4.21"/>
    </reaction>
</comment>
<dbReference type="NCBIfam" id="NF003704">
    <property type="entry name" value="PRK05321.1"/>
    <property type="match status" value="1"/>
</dbReference>
<reference evidence="11 12" key="1">
    <citation type="submission" date="2009-08" db="EMBL/GenBank/DDBJ databases">
        <title>The Genome Sequence of Spizellomyces punctatus strain DAOM BR117.</title>
        <authorList>
            <consortium name="The Broad Institute Genome Sequencing Platform"/>
            <person name="Russ C."/>
            <person name="Cuomo C."/>
            <person name="Shea T."/>
            <person name="Young S.K."/>
            <person name="Zeng Q."/>
            <person name="Koehrsen M."/>
            <person name="Haas B."/>
            <person name="Borodovsky M."/>
            <person name="Guigo R."/>
            <person name="Alvarado L."/>
            <person name="Berlin A."/>
            <person name="Bochicchio J."/>
            <person name="Borenstein D."/>
            <person name="Chapman S."/>
            <person name="Chen Z."/>
            <person name="Engels R."/>
            <person name="Freedman E."/>
            <person name="Gellesch M."/>
            <person name="Goldberg J."/>
            <person name="Griggs A."/>
            <person name="Gujja S."/>
            <person name="Heiman D."/>
            <person name="Hepburn T."/>
            <person name="Howarth C."/>
            <person name="Jen D."/>
            <person name="Larson L."/>
            <person name="Lewis B."/>
            <person name="Mehta T."/>
            <person name="Park D."/>
            <person name="Pearson M."/>
            <person name="Roberts A."/>
            <person name="Saif S."/>
            <person name="Shenoy N."/>
            <person name="Sisk P."/>
            <person name="Stolte C."/>
            <person name="Sykes S."/>
            <person name="Thomson T."/>
            <person name="Walk T."/>
            <person name="White J."/>
            <person name="Yandava C."/>
            <person name="Burger G."/>
            <person name="Gray M.W."/>
            <person name="Holland P.W.H."/>
            <person name="King N."/>
            <person name="Lang F.B.F."/>
            <person name="Roger A.J."/>
            <person name="Ruiz-Trillo I."/>
            <person name="Lander E."/>
            <person name="Nusbaum C."/>
        </authorList>
    </citation>
    <scope>NUCLEOTIDE SEQUENCE [LARGE SCALE GENOMIC DNA]</scope>
    <source>
        <strain evidence="11 12">DAOM BR117</strain>
    </source>
</reference>
<dbReference type="Pfam" id="PF04095">
    <property type="entry name" value="NAPRTase"/>
    <property type="match status" value="1"/>
</dbReference>
<gene>
    <name evidence="11" type="ORF">SPPG_02667</name>
</gene>
<dbReference type="HAMAP" id="MF_00570">
    <property type="entry name" value="NAPRTase"/>
    <property type="match status" value="1"/>
</dbReference>
<dbReference type="SUPFAM" id="SSF54675">
    <property type="entry name" value="Nicotinate/Quinolinate PRTase N-terminal domain-like"/>
    <property type="match status" value="1"/>
</dbReference>
<proteinExistence type="inferred from homology"/>
<evidence type="ECO:0000259" key="9">
    <source>
        <dbReference type="Pfam" id="PF04095"/>
    </source>
</evidence>
<dbReference type="PIRSF" id="PIRSF000484">
    <property type="entry name" value="NAPRT"/>
    <property type="match status" value="1"/>
</dbReference>
<dbReference type="GO" id="GO:0034355">
    <property type="term" value="P:NAD+ biosynthetic process via the salvage pathway"/>
    <property type="evidence" value="ECO:0007669"/>
    <property type="project" value="TreeGrafter"/>
</dbReference>
<comment type="function">
    <text evidence="8">Catalyzes the synthesis of beta-nicotinate D-ribonucleotide from nicotinate and 5-phospho-D-ribose 1-phosphate at the expense of ATP.</text>
</comment>
<dbReference type="GO" id="GO:0019358">
    <property type="term" value="P:nicotinate nucleotide salvage"/>
    <property type="evidence" value="ECO:0007669"/>
    <property type="project" value="EnsemblFungi"/>
</dbReference>
<dbReference type="InterPro" id="IPR006406">
    <property type="entry name" value="Nic_PRibTrfase"/>
</dbReference>
<accession>A0A0L0HM94</accession>
<dbReference type="eggNOG" id="KOG2511">
    <property type="taxonomic scope" value="Eukaryota"/>
</dbReference>
<organism evidence="11 12">
    <name type="scientific">Spizellomyces punctatus (strain DAOM BR117)</name>
    <dbReference type="NCBI Taxonomy" id="645134"/>
    <lineage>
        <taxon>Eukaryota</taxon>
        <taxon>Fungi</taxon>
        <taxon>Fungi incertae sedis</taxon>
        <taxon>Chytridiomycota</taxon>
        <taxon>Chytridiomycota incertae sedis</taxon>
        <taxon>Chytridiomycetes</taxon>
        <taxon>Spizellomycetales</taxon>
        <taxon>Spizellomycetaceae</taxon>
        <taxon>Spizellomyces</taxon>
    </lineage>
</organism>
<dbReference type="OrthoDB" id="193380at2759"/>
<keyword evidence="5 8" id="KW-0436">Ligase</keyword>
<keyword evidence="12" id="KW-1185">Reference proteome</keyword>
<dbReference type="AlphaFoldDB" id="A0A0L0HM94"/>
<dbReference type="PANTHER" id="PTHR11098">
    <property type="entry name" value="NICOTINATE PHOSPHORIBOSYLTRANSFERASE"/>
    <property type="match status" value="1"/>
</dbReference>
<dbReference type="GO" id="GO:0005829">
    <property type="term" value="C:cytosol"/>
    <property type="evidence" value="ECO:0007669"/>
    <property type="project" value="TreeGrafter"/>
</dbReference>
<dbReference type="EC" id="6.3.4.21" evidence="3 8"/>
<evidence type="ECO:0000256" key="1">
    <source>
        <dbReference type="ARBA" id="ARBA00004952"/>
    </source>
</evidence>
<dbReference type="GO" id="GO:0005634">
    <property type="term" value="C:nucleus"/>
    <property type="evidence" value="ECO:0007669"/>
    <property type="project" value="EnsemblFungi"/>
</dbReference>
<dbReference type="GeneID" id="27686237"/>
<dbReference type="VEuPathDB" id="FungiDB:SPPG_02667"/>
<dbReference type="GO" id="GO:0000183">
    <property type="term" value="P:rDNA heterochromatin formation"/>
    <property type="evidence" value="ECO:0007669"/>
    <property type="project" value="EnsemblFungi"/>
</dbReference>
<keyword evidence="11" id="KW-0808">Transferase</keyword>
<dbReference type="Gene3D" id="3.20.140.10">
    <property type="entry name" value="nicotinate phosphoribosyltransferase"/>
    <property type="match status" value="1"/>
</dbReference>
<evidence type="ECO:0000256" key="4">
    <source>
        <dbReference type="ARBA" id="ARBA00022553"/>
    </source>
</evidence>
<dbReference type="GO" id="GO:0004516">
    <property type="term" value="F:nicotinate phosphoribosyltransferase activity"/>
    <property type="evidence" value="ECO:0007669"/>
    <property type="project" value="UniProtKB-UniRule"/>
</dbReference>
<feature type="domain" description="Nicotinate phosphoribosyltransferase N-terminal" evidence="10">
    <location>
        <begin position="22"/>
        <end position="145"/>
    </location>
</feature>
<keyword evidence="11" id="KW-0328">Glycosyltransferase</keyword>
<dbReference type="PANTHER" id="PTHR11098:SF1">
    <property type="entry name" value="NICOTINATE PHOSPHORIBOSYLTRANSFERASE"/>
    <property type="match status" value="1"/>
</dbReference>
<dbReference type="RefSeq" id="XP_016610217.1">
    <property type="nucleotide sequence ID" value="XM_016750952.1"/>
</dbReference>
<comment type="pathway">
    <text evidence="1 8">Cofactor biosynthesis; NAD(+) biosynthesis; nicotinate D-ribonucleotide from nicotinate: step 1/1.</text>
</comment>
<dbReference type="EMBL" id="KQ257453">
    <property type="protein sequence ID" value="KND02178.1"/>
    <property type="molecule type" value="Genomic_DNA"/>
</dbReference>
<dbReference type="GO" id="GO:0031509">
    <property type="term" value="P:subtelomeric heterochromatin formation"/>
    <property type="evidence" value="ECO:0007669"/>
    <property type="project" value="EnsemblFungi"/>
</dbReference>
<dbReference type="Proteomes" id="UP000053201">
    <property type="component" value="Unassembled WGS sequence"/>
</dbReference>
<dbReference type="Pfam" id="PF17767">
    <property type="entry name" value="NAPRTase_N"/>
    <property type="match status" value="1"/>
</dbReference>
<dbReference type="UniPathway" id="UPA00253">
    <property type="reaction ID" value="UER00457"/>
</dbReference>
<evidence type="ECO:0000256" key="5">
    <source>
        <dbReference type="ARBA" id="ARBA00022598"/>
    </source>
</evidence>
<keyword evidence="6 8" id="KW-0662">Pyridine nucleotide biosynthesis</keyword>
<dbReference type="InterPro" id="IPR007229">
    <property type="entry name" value="Nic_PRibTrfase-Fam"/>
</dbReference>
<evidence type="ECO:0000256" key="2">
    <source>
        <dbReference type="ARBA" id="ARBA00010897"/>
    </source>
</evidence>
<dbReference type="STRING" id="645134.A0A0L0HM94"/>
<protein>
    <recommendedName>
        <fullName evidence="3 8">Nicotinate phosphoribosyltransferase</fullName>
        <ecNumber evidence="3 8">6.3.4.21</ecNumber>
    </recommendedName>
</protein>
<dbReference type="InterPro" id="IPR036068">
    <property type="entry name" value="Nicotinate_pribotase-like_C"/>
</dbReference>
<keyword evidence="4" id="KW-0597">Phosphoprotein</keyword>
<evidence type="ECO:0000313" key="12">
    <source>
        <dbReference type="Proteomes" id="UP000053201"/>
    </source>
</evidence>
<dbReference type="InterPro" id="IPR041525">
    <property type="entry name" value="N/Namide_PRibTrfase"/>
</dbReference>
<evidence type="ECO:0000256" key="7">
    <source>
        <dbReference type="ARBA" id="ARBA00048668"/>
    </source>
</evidence>
<dbReference type="NCBIfam" id="TIGR01514">
    <property type="entry name" value="NAPRTase"/>
    <property type="match status" value="1"/>
</dbReference>
<comment type="similarity">
    <text evidence="2 8">Belongs to the NAPRTase family.</text>
</comment>
<name>A0A0L0HM94_SPIPD</name>
<evidence type="ECO:0000256" key="6">
    <source>
        <dbReference type="ARBA" id="ARBA00022642"/>
    </source>
</evidence>
<dbReference type="SUPFAM" id="SSF51690">
    <property type="entry name" value="Nicotinate/Quinolinate PRTase C-terminal domain-like"/>
    <property type="match status" value="1"/>
</dbReference>
<evidence type="ECO:0000256" key="8">
    <source>
        <dbReference type="RuleBase" id="RU003838"/>
    </source>
</evidence>
<evidence type="ECO:0000313" key="11">
    <source>
        <dbReference type="EMBL" id="KND02178.1"/>
    </source>
</evidence>
<evidence type="ECO:0000256" key="3">
    <source>
        <dbReference type="ARBA" id="ARBA00013236"/>
    </source>
</evidence>
<dbReference type="GO" id="GO:0000781">
    <property type="term" value="C:chromosome, telomeric region"/>
    <property type="evidence" value="ECO:0007669"/>
    <property type="project" value="GOC"/>
</dbReference>
<feature type="domain" description="Nicotinate/nicotinamide phosphoribosyltransferase" evidence="9">
    <location>
        <begin position="177"/>
        <end position="436"/>
    </location>
</feature>
<evidence type="ECO:0000259" key="10">
    <source>
        <dbReference type="Pfam" id="PF17767"/>
    </source>
</evidence>
<dbReference type="InterPro" id="IPR040727">
    <property type="entry name" value="NAPRTase_N"/>
</dbReference>
<dbReference type="InParanoid" id="A0A0L0HM94"/>
<sequence length="443" mass="50726">MTKDMNQVPSVSRRISSVDSILDNDLYKFSMQQAVLSLYPDVNVTYQFRNRSPQEHRYTKEAYEILTKRIEALADLALTPDERTFLERKCPFFTSKYLDYLSVFRYNPKAHIQMSLSSSGALEIWIKGPWLDTILYEVPILALVSETYFEFVETDWDMEGQDEQAEADARQLILGGCKFTEFGTRRRRSREVQRVVVESLTKVNEELNGSTHGADQPGCDRVPREERGVLLGTSNVYFAMKYDLNPIGTVAHEWTMAISVLENDLFHANGNALRIWRRFYPTYFGTALTDTFGTAAFLRDFDEPLAESYTAVRQDSGDPREFVLAIIKHYEKLNIDPAKKLIVFSDALTVQKALELESYVRGIQRQRKVGTPEVSFGIGTHFTNNFRVKSHGTKSRPMNIVIKLYECNGRHVVKLSDDKGKFQGDEAAVREALKVFIPDRSTP</sequence>
<dbReference type="FunCoup" id="A0A0L0HM94">
    <property type="interactions" value="269"/>
</dbReference>
<dbReference type="GO" id="GO:0016757">
    <property type="term" value="F:glycosyltransferase activity"/>
    <property type="evidence" value="ECO:0007669"/>
    <property type="project" value="UniProtKB-KW"/>
</dbReference>
<comment type="PTM">
    <text evidence="8">Transiently phosphorylated on a His residue during the reaction cycle. Phosphorylation strongly increases the affinity for substrates and increases the rate of nicotinate D-ribonucleotide production. Dephosphorylation regenerates the low-affinity form of the enzyme, leading to product release.</text>
</comment>
<dbReference type="OMA" id="IEHCLEY"/>